<proteinExistence type="predicted"/>
<evidence type="ECO:0000313" key="1">
    <source>
        <dbReference type="EMBL" id="JAD84048.1"/>
    </source>
</evidence>
<reference evidence="1" key="2">
    <citation type="journal article" date="2015" name="Data Brief">
        <title>Shoot transcriptome of the giant reed, Arundo donax.</title>
        <authorList>
            <person name="Barrero R.A."/>
            <person name="Guerrero F.D."/>
            <person name="Moolhuijzen P."/>
            <person name="Goolsby J.A."/>
            <person name="Tidwell J."/>
            <person name="Bellgard S.E."/>
            <person name="Bellgard M.I."/>
        </authorList>
    </citation>
    <scope>NUCLEOTIDE SEQUENCE</scope>
    <source>
        <tissue evidence="1">Shoot tissue taken approximately 20 cm above the soil surface</tissue>
    </source>
</reference>
<reference evidence="1" key="1">
    <citation type="submission" date="2014-09" db="EMBL/GenBank/DDBJ databases">
        <authorList>
            <person name="Magalhaes I.L.F."/>
            <person name="Oliveira U."/>
            <person name="Santos F.R."/>
            <person name="Vidigal T.H.D.A."/>
            <person name="Brescovit A.D."/>
            <person name="Santos A.J."/>
        </authorList>
    </citation>
    <scope>NUCLEOTIDE SEQUENCE</scope>
    <source>
        <tissue evidence="1">Shoot tissue taken approximately 20 cm above the soil surface</tissue>
    </source>
</reference>
<protein>
    <submittedName>
        <fullName evidence="1">Uncharacterized protein</fullName>
    </submittedName>
</protein>
<dbReference type="EMBL" id="GBRH01213847">
    <property type="protein sequence ID" value="JAD84048.1"/>
    <property type="molecule type" value="Transcribed_RNA"/>
</dbReference>
<dbReference type="AlphaFoldDB" id="A0A0A9DBI4"/>
<sequence>MGMLRYQILCMENASVTIISGATCSSISILPLMTATMC</sequence>
<name>A0A0A9DBI4_ARUDO</name>
<accession>A0A0A9DBI4</accession>
<organism evidence="1">
    <name type="scientific">Arundo donax</name>
    <name type="common">Giant reed</name>
    <name type="synonym">Donax arundinaceus</name>
    <dbReference type="NCBI Taxonomy" id="35708"/>
    <lineage>
        <taxon>Eukaryota</taxon>
        <taxon>Viridiplantae</taxon>
        <taxon>Streptophyta</taxon>
        <taxon>Embryophyta</taxon>
        <taxon>Tracheophyta</taxon>
        <taxon>Spermatophyta</taxon>
        <taxon>Magnoliopsida</taxon>
        <taxon>Liliopsida</taxon>
        <taxon>Poales</taxon>
        <taxon>Poaceae</taxon>
        <taxon>PACMAD clade</taxon>
        <taxon>Arundinoideae</taxon>
        <taxon>Arundineae</taxon>
        <taxon>Arundo</taxon>
    </lineage>
</organism>